<gene>
    <name evidence="15" type="ORF">FHR31_001525</name>
</gene>
<evidence type="ECO:0000256" key="11">
    <source>
        <dbReference type="ARBA" id="ARBA00023004"/>
    </source>
</evidence>
<comment type="subcellular location">
    <subcellularLocation>
        <location evidence="1">Cell inner membrane</location>
        <topology evidence="1">Multi-pass membrane protein</topology>
    </subcellularLocation>
</comment>
<evidence type="ECO:0000256" key="12">
    <source>
        <dbReference type="ARBA" id="ARBA00023136"/>
    </source>
</evidence>
<dbReference type="GO" id="GO:0020037">
    <property type="term" value="F:heme binding"/>
    <property type="evidence" value="ECO:0007669"/>
    <property type="project" value="TreeGrafter"/>
</dbReference>
<dbReference type="GO" id="GO:0016682">
    <property type="term" value="F:oxidoreductase activity, acting on diphenols and related substances as donors, oxygen as acceptor"/>
    <property type="evidence" value="ECO:0007669"/>
    <property type="project" value="TreeGrafter"/>
</dbReference>
<dbReference type="GO" id="GO:0009055">
    <property type="term" value="F:electron transfer activity"/>
    <property type="evidence" value="ECO:0007669"/>
    <property type="project" value="UniProtKB-UniRule"/>
</dbReference>
<accession>A0A7W5D2I9</accession>
<keyword evidence="7 13" id="KW-0812">Transmembrane</keyword>
<keyword evidence="5" id="KW-0997">Cell inner membrane</keyword>
<feature type="transmembrane region" description="Helical" evidence="13">
    <location>
        <begin position="334"/>
        <end position="354"/>
    </location>
</feature>
<evidence type="ECO:0000256" key="8">
    <source>
        <dbReference type="ARBA" id="ARBA00022723"/>
    </source>
</evidence>
<feature type="compositionally biased region" description="Low complexity" evidence="14">
    <location>
        <begin position="515"/>
        <end position="525"/>
    </location>
</feature>
<dbReference type="Proteomes" id="UP000530850">
    <property type="component" value="Unassembled WGS sequence"/>
</dbReference>
<evidence type="ECO:0000256" key="2">
    <source>
        <dbReference type="ARBA" id="ARBA00009819"/>
    </source>
</evidence>
<evidence type="ECO:0000256" key="3">
    <source>
        <dbReference type="ARBA" id="ARBA00022448"/>
    </source>
</evidence>
<dbReference type="AlphaFoldDB" id="A0A7W5D2I9"/>
<dbReference type="PANTHER" id="PTHR30365:SF0">
    <property type="entry name" value="CYTOCHROME BD-I UBIQUINOL OXIDASE SUBUNIT 1"/>
    <property type="match status" value="1"/>
</dbReference>
<evidence type="ECO:0000256" key="6">
    <source>
        <dbReference type="ARBA" id="ARBA00022617"/>
    </source>
</evidence>
<protein>
    <submittedName>
        <fullName evidence="15">Cytochrome d ubiquinol oxidase subunit I</fullName>
        <ecNumber evidence="15">1.10.3.-</ecNumber>
    </submittedName>
</protein>
<feature type="transmembrane region" description="Helical" evidence="13">
    <location>
        <begin position="425"/>
        <end position="444"/>
    </location>
</feature>
<dbReference type="GO" id="GO:0019646">
    <property type="term" value="P:aerobic electron transport chain"/>
    <property type="evidence" value="ECO:0007669"/>
    <property type="project" value="InterPro"/>
</dbReference>
<dbReference type="PIRSF" id="PIRSF006446">
    <property type="entry name" value="Cyt_quinol_oxidase_1"/>
    <property type="match status" value="1"/>
</dbReference>
<evidence type="ECO:0000256" key="4">
    <source>
        <dbReference type="ARBA" id="ARBA00022475"/>
    </source>
</evidence>
<dbReference type="InterPro" id="IPR002585">
    <property type="entry name" value="Cyt-d_ubiquinol_oxidase_su_1"/>
</dbReference>
<evidence type="ECO:0000256" key="5">
    <source>
        <dbReference type="ARBA" id="ARBA00022519"/>
    </source>
</evidence>
<evidence type="ECO:0000256" key="10">
    <source>
        <dbReference type="ARBA" id="ARBA00022989"/>
    </source>
</evidence>
<dbReference type="EC" id="1.10.3.-" evidence="15"/>
<dbReference type="PANTHER" id="PTHR30365">
    <property type="entry name" value="CYTOCHROME D UBIQUINOL OXIDASE"/>
    <property type="match status" value="1"/>
</dbReference>
<dbReference type="GO" id="GO:0005886">
    <property type="term" value="C:plasma membrane"/>
    <property type="evidence" value="ECO:0007669"/>
    <property type="project" value="UniProtKB-SubCell"/>
</dbReference>
<dbReference type="EMBL" id="JACHYA010000005">
    <property type="protein sequence ID" value="MBB3171699.1"/>
    <property type="molecule type" value="Genomic_DNA"/>
</dbReference>
<comment type="caution">
    <text evidence="15">The sequence shown here is derived from an EMBL/GenBank/DDBJ whole genome shotgun (WGS) entry which is preliminary data.</text>
</comment>
<feature type="transmembrane region" description="Helical" evidence="13">
    <location>
        <begin position="223"/>
        <end position="249"/>
    </location>
</feature>
<keyword evidence="10 13" id="KW-1133">Transmembrane helix</keyword>
<sequence>MEIFSDVVLLSRFQFALTVAYHFLFVPLSIGLGLILAINETRYFRTRDQKDAAAAQFWVKVFTATFAIGVATGITMEFSFGTNWANYSRFVGDIFGAPLAAEALFAFFLESVFLGVLLFGRKKVSPRFYMVSAWLVWFGSCLSALWILIANSWMQTPAGGVLNADGTEAVITDFFAAAFNPSIFARYTHTVDALLIMGAFCAVAVAAWYLLKGRHQEFAMKTMRIGAVVGIITSCLMIVFAHASAVVVYEEQPTKLAMMEGMYESEVPPLYAIGIVDEENQEVLAPFAIPGGTSFLATGTWDTEYPGLNELAETEQFGDMDVDELPVGLVFQSYHIMVAMYGLIMLTSILVLIFTFKGGRIAKMRWLQWLALLSPIWPFIAIQTGWITAEVGRQPWVVYPSVTGPEGVSLLTADGISVSVSNWELLLTIGLFIAVYLILLVGWVRVVGRFIKEGPVSPAADGQVPVVATVGAADNDAPAVPAESLASAEVTEVVQLAEGEDGLPPFAAIEEAKDAAPAPKAADAPASDEGRE</sequence>
<keyword evidence="11 13" id="KW-0408">Iron</keyword>
<dbReference type="RefSeq" id="WP_123186151.1">
    <property type="nucleotide sequence ID" value="NZ_CANSOV010000006.1"/>
</dbReference>
<evidence type="ECO:0000256" key="13">
    <source>
        <dbReference type="PIRNR" id="PIRNR006446"/>
    </source>
</evidence>
<reference evidence="15 16" key="1">
    <citation type="submission" date="2020-08" db="EMBL/GenBank/DDBJ databases">
        <title>Sequencing the genomes of 1000 actinobacteria strains.</title>
        <authorList>
            <person name="Klenk H.-P."/>
        </authorList>
    </citation>
    <scope>NUCLEOTIDE SEQUENCE [LARGE SCALE GENOMIC DNA]</scope>
    <source>
        <strain evidence="15 16">DSM 22242</strain>
    </source>
</reference>
<dbReference type="GO" id="GO:0046872">
    <property type="term" value="F:metal ion binding"/>
    <property type="evidence" value="ECO:0007669"/>
    <property type="project" value="UniProtKB-UniRule"/>
</dbReference>
<feature type="transmembrane region" description="Helical" evidence="13">
    <location>
        <begin position="193"/>
        <end position="211"/>
    </location>
</feature>
<keyword evidence="3 13" id="KW-0813">Transport</keyword>
<keyword evidence="15" id="KW-0560">Oxidoreductase</keyword>
<evidence type="ECO:0000256" key="1">
    <source>
        <dbReference type="ARBA" id="ARBA00004429"/>
    </source>
</evidence>
<keyword evidence="9 13" id="KW-0249">Electron transport</keyword>
<feature type="transmembrane region" description="Helical" evidence="13">
    <location>
        <begin position="15"/>
        <end position="37"/>
    </location>
</feature>
<dbReference type="Pfam" id="PF01654">
    <property type="entry name" value="Cyt_bd_oxida_I"/>
    <property type="match status" value="1"/>
</dbReference>
<feature type="transmembrane region" description="Helical" evidence="13">
    <location>
        <begin position="131"/>
        <end position="149"/>
    </location>
</feature>
<organism evidence="15 16">
    <name type="scientific">Parvibacter caecicola</name>
    <dbReference type="NCBI Taxonomy" id="747645"/>
    <lineage>
        <taxon>Bacteria</taxon>
        <taxon>Bacillati</taxon>
        <taxon>Actinomycetota</taxon>
        <taxon>Coriobacteriia</taxon>
        <taxon>Coriobacteriales</taxon>
        <taxon>Coriobacteriaceae</taxon>
        <taxon>Parvibacter</taxon>
    </lineage>
</organism>
<keyword evidence="8 13" id="KW-0479">Metal-binding</keyword>
<proteinExistence type="inferred from homology"/>
<evidence type="ECO:0000313" key="16">
    <source>
        <dbReference type="Proteomes" id="UP000530850"/>
    </source>
</evidence>
<feature type="transmembrane region" description="Helical" evidence="13">
    <location>
        <begin position="94"/>
        <end position="119"/>
    </location>
</feature>
<comment type="similarity">
    <text evidence="2 13">Belongs to the cytochrome ubiquinol oxidase subunit 1 family.</text>
</comment>
<keyword evidence="12 13" id="KW-0472">Membrane</keyword>
<feature type="transmembrane region" description="Helical" evidence="13">
    <location>
        <begin position="57"/>
        <end position="74"/>
    </location>
</feature>
<keyword evidence="6 13" id="KW-0349">Heme</keyword>
<evidence type="ECO:0000313" key="15">
    <source>
        <dbReference type="EMBL" id="MBB3171699.1"/>
    </source>
</evidence>
<feature type="region of interest" description="Disordered" evidence="14">
    <location>
        <begin position="508"/>
        <end position="532"/>
    </location>
</feature>
<dbReference type="GO" id="GO:0070069">
    <property type="term" value="C:cytochrome complex"/>
    <property type="evidence" value="ECO:0007669"/>
    <property type="project" value="UniProtKB-UniRule"/>
</dbReference>
<evidence type="ECO:0000256" key="7">
    <source>
        <dbReference type="ARBA" id="ARBA00022692"/>
    </source>
</evidence>
<feature type="transmembrane region" description="Helical" evidence="13">
    <location>
        <begin position="366"/>
        <end position="389"/>
    </location>
</feature>
<evidence type="ECO:0000256" key="9">
    <source>
        <dbReference type="ARBA" id="ARBA00022982"/>
    </source>
</evidence>
<name>A0A7W5D2I9_9ACTN</name>
<evidence type="ECO:0000256" key="14">
    <source>
        <dbReference type="SAM" id="MobiDB-lite"/>
    </source>
</evidence>
<keyword evidence="4 13" id="KW-1003">Cell membrane</keyword>
<dbReference type="GeneID" id="93357469"/>